<dbReference type="EMBL" id="JBHUHP010000010">
    <property type="protein sequence ID" value="MFD2092209.1"/>
    <property type="molecule type" value="Genomic_DNA"/>
</dbReference>
<organism evidence="1 2">
    <name type="scientific">Blastococcus deserti</name>
    <dbReference type="NCBI Taxonomy" id="2259033"/>
    <lineage>
        <taxon>Bacteria</taxon>
        <taxon>Bacillati</taxon>
        <taxon>Actinomycetota</taxon>
        <taxon>Actinomycetes</taxon>
        <taxon>Geodermatophilales</taxon>
        <taxon>Geodermatophilaceae</taxon>
        <taxon>Blastococcus</taxon>
    </lineage>
</organism>
<evidence type="ECO:0000313" key="1">
    <source>
        <dbReference type="EMBL" id="MFD2092209.1"/>
    </source>
</evidence>
<name>A0ABW4XDI8_9ACTN</name>
<dbReference type="Proteomes" id="UP001597402">
    <property type="component" value="Unassembled WGS sequence"/>
</dbReference>
<proteinExistence type="predicted"/>
<keyword evidence="2" id="KW-1185">Reference proteome</keyword>
<reference evidence="2" key="1">
    <citation type="journal article" date="2019" name="Int. J. Syst. Evol. Microbiol.">
        <title>The Global Catalogue of Microorganisms (GCM) 10K type strain sequencing project: providing services to taxonomists for standard genome sequencing and annotation.</title>
        <authorList>
            <consortium name="The Broad Institute Genomics Platform"/>
            <consortium name="The Broad Institute Genome Sequencing Center for Infectious Disease"/>
            <person name="Wu L."/>
            <person name="Ma J."/>
        </authorList>
    </citation>
    <scope>NUCLEOTIDE SEQUENCE [LARGE SCALE GENOMIC DNA]</scope>
    <source>
        <strain evidence="2">JCM 3338</strain>
    </source>
</reference>
<sequence>MAARGRGAAVRWSAVGALVAALVALPSLLGALPATDTGVSAAGLRAAVLASDEVGFSGYAVSAGGLSLPVTDQLTSVADLFSDRTSMRVWWRGPADHRVDVLTATGETGTHRDALGTWTWEYESATARRTVPGPLELPAPPDLLPSTLGARLLSEASADELSRVGARRVAGRDGLGLRVVPAARASSVERVDVWVDGDSGLPLQVEVFAKGSARAALDTRFLDLELAVPDAEVTAFSPPESAGLREDGGFDLVAAARQITGPALPLTLAGLDRRPVEGLPRGLAVYGRGVTLLAVVPAPGRLAGELRRALHASPGAVVDELGVRASVGPLGLMVVDRPGGRPYVLTGTVTTEALAAAAADMPELGGRP</sequence>
<protein>
    <submittedName>
        <fullName evidence="1">Transcriptional regulator</fullName>
    </submittedName>
</protein>
<gene>
    <name evidence="1" type="ORF">ACFSHS_11565</name>
</gene>
<dbReference type="RefSeq" id="WP_376875648.1">
    <property type="nucleotide sequence ID" value="NZ_JBHUHP010000010.1"/>
</dbReference>
<comment type="caution">
    <text evidence="1">The sequence shown here is derived from an EMBL/GenBank/DDBJ whole genome shotgun (WGS) entry which is preliminary data.</text>
</comment>
<evidence type="ECO:0000313" key="2">
    <source>
        <dbReference type="Proteomes" id="UP001597402"/>
    </source>
</evidence>
<dbReference type="Gene3D" id="2.50.20.10">
    <property type="entry name" value="Lipoprotein localisation LolA/LolB/LppX"/>
    <property type="match status" value="1"/>
</dbReference>
<accession>A0ABW4XDI8</accession>